<organism evidence="2 3">
    <name type="scientific">Heracleum sosnowskyi</name>
    <dbReference type="NCBI Taxonomy" id="360622"/>
    <lineage>
        <taxon>Eukaryota</taxon>
        <taxon>Viridiplantae</taxon>
        <taxon>Streptophyta</taxon>
        <taxon>Embryophyta</taxon>
        <taxon>Tracheophyta</taxon>
        <taxon>Spermatophyta</taxon>
        <taxon>Magnoliopsida</taxon>
        <taxon>eudicotyledons</taxon>
        <taxon>Gunneridae</taxon>
        <taxon>Pentapetalae</taxon>
        <taxon>asterids</taxon>
        <taxon>campanulids</taxon>
        <taxon>Apiales</taxon>
        <taxon>Apiaceae</taxon>
        <taxon>Apioideae</taxon>
        <taxon>apioid superclade</taxon>
        <taxon>Tordylieae</taxon>
        <taxon>Tordyliinae</taxon>
        <taxon>Heracleum</taxon>
    </lineage>
</organism>
<reference evidence="2" key="2">
    <citation type="submission" date="2023-05" db="EMBL/GenBank/DDBJ databases">
        <authorList>
            <person name="Schelkunov M.I."/>
        </authorList>
    </citation>
    <scope>NUCLEOTIDE SEQUENCE</scope>
    <source>
        <strain evidence="2">Hsosn_3</strain>
        <tissue evidence="2">Leaf</tissue>
    </source>
</reference>
<evidence type="ECO:0000313" key="2">
    <source>
        <dbReference type="EMBL" id="KAK1359783.1"/>
    </source>
</evidence>
<comment type="caution">
    <text evidence="2">The sequence shown here is derived from an EMBL/GenBank/DDBJ whole genome shotgun (WGS) entry which is preliminary data.</text>
</comment>
<evidence type="ECO:0000313" key="3">
    <source>
        <dbReference type="Proteomes" id="UP001237642"/>
    </source>
</evidence>
<gene>
    <name evidence="2" type="ORF">POM88_044257</name>
</gene>
<evidence type="ECO:0000256" key="1">
    <source>
        <dbReference type="SAM" id="MobiDB-lite"/>
    </source>
</evidence>
<dbReference type="EMBL" id="JAUIZM010000010">
    <property type="protein sequence ID" value="KAK1359783.1"/>
    <property type="molecule type" value="Genomic_DNA"/>
</dbReference>
<feature type="region of interest" description="Disordered" evidence="1">
    <location>
        <begin position="1"/>
        <end position="28"/>
    </location>
</feature>
<accession>A0AAD8H407</accession>
<dbReference type="PANTHER" id="PTHR33144:SF16">
    <property type="entry name" value="OS02G0129000 PROTEIN"/>
    <property type="match status" value="1"/>
</dbReference>
<keyword evidence="3" id="KW-1185">Reference proteome</keyword>
<protein>
    <recommendedName>
        <fullName evidence="4">Transposase</fullName>
    </recommendedName>
</protein>
<dbReference type="Proteomes" id="UP001237642">
    <property type="component" value="Unassembled WGS sequence"/>
</dbReference>
<name>A0AAD8H407_9APIA</name>
<feature type="compositionally biased region" description="Acidic residues" evidence="1">
    <location>
        <begin position="13"/>
        <end position="25"/>
    </location>
</feature>
<dbReference type="AlphaFoldDB" id="A0AAD8H407"/>
<dbReference type="Pfam" id="PF03004">
    <property type="entry name" value="Transposase_24"/>
    <property type="match status" value="1"/>
</dbReference>
<evidence type="ECO:0008006" key="4">
    <source>
        <dbReference type="Google" id="ProtNLM"/>
    </source>
</evidence>
<dbReference type="PANTHER" id="PTHR33144">
    <property type="entry name" value="OS10G0409366 PROTEIN-RELATED"/>
    <property type="match status" value="1"/>
</dbReference>
<sequence length="339" mass="38548">MAAASASKRVVEESDLPEIEEDGEEVPVPKRLRGKTRMDKVHTRSFDKRIVIGMNEFFQPFADDDKVLSELSNFLGTIAKRCVSLTYVTWRHVPENLKKTMWNYCKARYIMPEEFEMSDEIPLEMFKMLLEYWNDETVKARAKKNSASRKLYVDTHTVGPKRFAQVRNKLKKKAPDQSAPCDARVFVKTRKRREGCKYKTDPVVINKKIETINEKLTVGDAVGDLLSDGKSHCPTWLLGRCTKPSNASSSNVPTDTYMQELTTKIRQSLTDEVEEKVKQVQTEVDMQVKKKAQQNLAVVLKKLAEANPNITIDIEDLCEMTVSSDNDDDGTHLTGGSSF</sequence>
<proteinExistence type="predicted"/>
<reference evidence="2" key="1">
    <citation type="submission" date="2023-02" db="EMBL/GenBank/DDBJ databases">
        <title>Genome of toxic invasive species Heracleum sosnowskyi carries increased number of genes despite the absence of recent whole-genome duplications.</title>
        <authorList>
            <person name="Schelkunov M."/>
            <person name="Shtratnikova V."/>
            <person name="Makarenko M."/>
            <person name="Klepikova A."/>
            <person name="Omelchenko D."/>
            <person name="Novikova G."/>
            <person name="Obukhova E."/>
            <person name="Bogdanov V."/>
            <person name="Penin A."/>
            <person name="Logacheva M."/>
        </authorList>
    </citation>
    <scope>NUCLEOTIDE SEQUENCE</scope>
    <source>
        <strain evidence="2">Hsosn_3</strain>
        <tissue evidence="2">Leaf</tissue>
    </source>
</reference>
<dbReference type="InterPro" id="IPR004252">
    <property type="entry name" value="Probable_transposase_24"/>
</dbReference>